<dbReference type="Gene3D" id="1.10.1200.10">
    <property type="entry name" value="ACP-like"/>
    <property type="match status" value="1"/>
</dbReference>
<dbReference type="PANTHER" id="PTHR45527:SF1">
    <property type="entry name" value="FATTY ACID SYNTHASE"/>
    <property type="match status" value="1"/>
</dbReference>
<evidence type="ECO:0000256" key="1">
    <source>
        <dbReference type="ARBA" id="ARBA00022450"/>
    </source>
</evidence>
<dbReference type="PANTHER" id="PTHR45527">
    <property type="entry name" value="NONRIBOSOMAL PEPTIDE SYNTHETASE"/>
    <property type="match status" value="1"/>
</dbReference>
<name>A0A8S2E2G0_9BILA</name>
<dbReference type="SUPFAM" id="SSF47336">
    <property type="entry name" value="ACP-like"/>
    <property type="match status" value="1"/>
</dbReference>
<feature type="domain" description="Carrier" evidence="3">
    <location>
        <begin position="420"/>
        <end position="496"/>
    </location>
</feature>
<evidence type="ECO:0000259" key="3">
    <source>
        <dbReference type="PROSITE" id="PS50075"/>
    </source>
</evidence>
<dbReference type="InterPro" id="IPR025110">
    <property type="entry name" value="AMP-bd_C"/>
</dbReference>
<keyword evidence="1" id="KW-0596">Phosphopantetheine</keyword>
<dbReference type="Gene3D" id="3.30.559.10">
    <property type="entry name" value="Chloramphenicol acetyltransferase-like domain"/>
    <property type="match status" value="1"/>
</dbReference>
<gene>
    <name evidence="4" type="ORF">OVA965_LOCUS19948</name>
    <name evidence="5" type="ORF">TMI583_LOCUS20178</name>
</gene>
<dbReference type="PROSITE" id="PS50075">
    <property type="entry name" value="CARRIER"/>
    <property type="match status" value="1"/>
</dbReference>
<comment type="caution">
    <text evidence="4">The sequence shown here is derived from an EMBL/GenBank/DDBJ whole genome shotgun (WGS) entry which is preliminary data.</text>
</comment>
<dbReference type="InterPro" id="IPR000873">
    <property type="entry name" value="AMP-dep_synth/lig_dom"/>
</dbReference>
<dbReference type="Gene3D" id="3.40.50.12780">
    <property type="entry name" value="N-terminal domain of ligase-like"/>
    <property type="match status" value="1"/>
</dbReference>
<dbReference type="InterPro" id="IPR036736">
    <property type="entry name" value="ACP-like_sf"/>
</dbReference>
<sequence>MLINDVNANVVLIHSQTQDKFHDSHTLKFVIIEKQLITTEKEKCELNIPDRIKTKLTPDHLCFVVFTSGSTGQPKAIQIQHQNFVSHIQSWVHLDIFNSDDIVLQLSACSFDAHTQEILGAMCVGATISMLKPNGHLDINYLSHVIKRTHVTYIGIVPTLLRLLCEFLDASNQFNWEKMVVETISMLMPHLPRNGKVNNCYGPAECTLVCCHHTVTQKDLKSVGSIPIGRPLANYQFYILDAYLQHVSTNQIGEIYVGGISVFPGYYNRVDLTNQALIDIPDVQGKCYRTGDLGRFNGNGDLVYCGRIDYQVKLRGQRIELNEIESCIMKSSSFVANCVVIKVHDDKTDQDYLAAYIQTESKDIQNHVKQYCQSHLSSYMVPSIVVLLEQLPLNENSKIDRKRLPEVDFSQMQHNNDYAEPKTDEEQEIHRVWCELLNIDKISTTENIFSIGGNSLILMRLMNYYQTHFVQQNLNISTLFQQPTIQQHARLVLINSNDNEQQRMLLKSKQWQPLNLTEGQASFSQFMAWFEEKGRFGSKAPAVYNIPLVLKVMNNTVSVHRFRLALLAVIKKNTVLRTKLIFSVNEKCLKQYVKPMPGVIITIEHDDYYQFEISRILCEGDFDRILLSELSKPHFNSELGIVLRCHIIKINSVGSDDVSEDVLGKNDMIIVNIDHVAFDGSSIIPFFKDLETAYKNPIEMFCETDNSDSLQYIDYSIHERRMYDDPSPDSDMNKARKYWEETFEGFATDKPHSLSYDHPEVIEQSTRSGNGGHVFRLFDNELVERMVSVTKYYNVTMFQLLLTCYHLFIYKTTNDNDVIISGLAANRYRPEIENIIGTFVNFVPYRLGIDPQITFKRLLLKMQHICLLVVQHSRLPFIDIFKISGGERRSTPPLDQVVFKYDNNSTEVDFVSLGDSVCKICYDILLEPQISTLNHVLGIKHNVSSNGKKHELSLVWDYDSDLFEEATIRKMDAQFNALLHLLFSKSSSFSHEQHSLDALQLLE</sequence>
<dbReference type="Gene3D" id="3.30.300.30">
    <property type="match status" value="1"/>
</dbReference>
<dbReference type="Pfam" id="PF00501">
    <property type="entry name" value="AMP-binding"/>
    <property type="match status" value="1"/>
</dbReference>
<dbReference type="GO" id="GO:0005737">
    <property type="term" value="C:cytoplasm"/>
    <property type="evidence" value="ECO:0007669"/>
    <property type="project" value="TreeGrafter"/>
</dbReference>
<dbReference type="InterPro" id="IPR045851">
    <property type="entry name" value="AMP-bd_C_sf"/>
</dbReference>
<evidence type="ECO:0000313" key="4">
    <source>
        <dbReference type="EMBL" id="CAF1115770.1"/>
    </source>
</evidence>
<accession>A0A8S2E2G0</accession>
<evidence type="ECO:0000313" key="6">
    <source>
        <dbReference type="Proteomes" id="UP000677228"/>
    </source>
</evidence>
<dbReference type="GO" id="GO:0043041">
    <property type="term" value="P:amino acid activation for nonribosomal peptide biosynthetic process"/>
    <property type="evidence" value="ECO:0007669"/>
    <property type="project" value="TreeGrafter"/>
</dbReference>
<protein>
    <recommendedName>
        <fullName evidence="3">Carrier domain-containing protein</fullName>
    </recommendedName>
</protein>
<organism evidence="4 6">
    <name type="scientific">Didymodactylos carnosus</name>
    <dbReference type="NCBI Taxonomy" id="1234261"/>
    <lineage>
        <taxon>Eukaryota</taxon>
        <taxon>Metazoa</taxon>
        <taxon>Spiralia</taxon>
        <taxon>Gnathifera</taxon>
        <taxon>Rotifera</taxon>
        <taxon>Eurotatoria</taxon>
        <taxon>Bdelloidea</taxon>
        <taxon>Philodinida</taxon>
        <taxon>Philodinidae</taxon>
        <taxon>Didymodactylos</taxon>
    </lineage>
</organism>
<dbReference type="EMBL" id="CAJNOK010010438">
    <property type="protein sequence ID" value="CAF1115770.1"/>
    <property type="molecule type" value="Genomic_DNA"/>
</dbReference>
<keyword evidence="2" id="KW-0597">Phosphoprotein</keyword>
<dbReference type="Pfam" id="PF00668">
    <property type="entry name" value="Condensation"/>
    <property type="match status" value="1"/>
</dbReference>
<dbReference type="InterPro" id="IPR009081">
    <property type="entry name" value="PP-bd_ACP"/>
</dbReference>
<dbReference type="Pfam" id="PF00550">
    <property type="entry name" value="PP-binding"/>
    <property type="match status" value="1"/>
</dbReference>
<dbReference type="PROSITE" id="PS00455">
    <property type="entry name" value="AMP_BINDING"/>
    <property type="match status" value="1"/>
</dbReference>
<proteinExistence type="predicted"/>
<dbReference type="GO" id="GO:0044550">
    <property type="term" value="P:secondary metabolite biosynthetic process"/>
    <property type="evidence" value="ECO:0007669"/>
    <property type="project" value="TreeGrafter"/>
</dbReference>
<dbReference type="SUPFAM" id="SSF56801">
    <property type="entry name" value="Acetyl-CoA synthetase-like"/>
    <property type="match status" value="1"/>
</dbReference>
<dbReference type="InterPro" id="IPR023213">
    <property type="entry name" value="CAT-like_dom_sf"/>
</dbReference>
<dbReference type="Proteomes" id="UP000677228">
    <property type="component" value="Unassembled WGS sequence"/>
</dbReference>
<dbReference type="InterPro" id="IPR020845">
    <property type="entry name" value="AMP-binding_CS"/>
</dbReference>
<evidence type="ECO:0000313" key="5">
    <source>
        <dbReference type="EMBL" id="CAF3886102.1"/>
    </source>
</evidence>
<dbReference type="Pfam" id="PF13193">
    <property type="entry name" value="AMP-binding_C"/>
    <property type="match status" value="1"/>
</dbReference>
<dbReference type="Proteomes" id="UP000682733">
    <property type="component" value="Unassembled WGS sequence"/>
</dbReference>
<evidence type="ECO:0000256" key="2">
    <source>
        <dbReference type="ARBA" id="ARBA00022553"/>
    </source>
</evidence>
<dbReference type="SUPFAM" id="SSF52777">
    <property type="entry name" value="CoA-dependent acyltransferases"/>
    <property type="match status" value="2"/>
</dbReference>
<dbReference type="Gene3D" id="3.30.559.30">
    <property type="entry name" value="Nonribosomal peptide synthetase, condensation domain"/>
    <property type="match status" value="1"/>
</dbReference>
<dbReference type="InterPro" id="IPR042099">
    <property type="entry name" value="ANL_N_sf"/>
</dbReference>
<dbReference type="EMBL" id="CAJOBA010015060">
    <property type="protein sequence ID" value="CAF3886102.1"/>
    <property type="molecule type" value="Genomic_DNA"/>
</dbReference>
<dbReference type="InterPro" id="IPR001242">
    <property type="entry name" value="Condensation_dom"/>
</dbReference>
<dbReference type="GO" id="GO:0003824">
    <property type="term" value="F:catalytic activity"/>
    <property type="evidence" value="ECO:0007669"/>
    <property type="project" value="InterPro"/>
</dbReference>
<dbReference type="AlphaFoldDB" id="A0A8S2E2G0"/>
<dbReference type="GO" id="GO:0031177">
    <property type="term" value="F:phosphopantetheine binding"/>
    <property type="evidence" value="ECO:0007669"/>
    <property type="project" value="TreeGrafter"/>
</dbReference>
<reference evidence="4" key="1">
    <citation type="submission" date="2021-02" db="EMBL/GenBank/DDBJ databases">
        <authorList>
            <person name="Nowell W R."/>
        </authorList>
    </citation>
    <scope>NUCLEOTIDE SEQUENCE</scope>
</reference>